<gene>
    <name evidence="11" type="primary">SPATA16</name>
</gene>
<organism evidence="10 11">
    <name type="scientific">Orycteropus afer afer</name>
    <dbReference type="NCBI Taxonomy" id="1230840"/>
    <lineage>
        <taxon>Eukaryota</taxon>
        <taxon>Metazoa</taxon>
        <taxon>Chordata</taxon>
        <taxon>Craniata</taxon>
        <taxon>Vertebrata</taxon>
        <taxon>Euteleostomi</taxon>
        <taxon>Mammalia</taxon>
        <taxon>Eutheria</taxon>
        <taxon>Afrotheria</taxon>
        <taxon>Tubulidentata</taxon>
        <taxon>Orycteropodidae</taxon>
        <taxon>Orycteropus</taxon>
    </lineage>
</organism>
<dbReference type="GeneID" id="103203132"/>
<evidence type="ECO:0000256" key="1">
    <source>
        <dbReference type="ARBA" id="ARBA00004218"/>
    </source>
</evidence>
<accession>A0A8B7AFN1</accession>
<dbReference type="CTD" id="83893"/>
<dbReference type="FunFam" id="1.25.40.10:FF:000281">
    <property type="entry name" value="Spermatogenesis associated 16"/>
    <property type="match status" value="1"/>
</dbReference>
<evidence type="ECO:0000256" key="6">
    <source>
        <dbReference type="ARBA" id="ARBA00023034"/>
    </source>
</evidence>
<dbReference type="GO" id="GO:0030154">
    <property type="term" value="P:cell differentiation"/>
    <property type="evidence" value="ECO:0007669"/>
    <property type="project" value="UniProtKB-KW"/>
</dbReference>
<keyword evidence="6" id="KW-0333">Golgi apparatus</keyword>
<dbReference type="SUPFAM" id="SSF48452">
    <property type="entry name" value="TPR-like"/>
    <property type="match status" value="1"/>
</dbReference>
<dbReference type="Pfam" id="PF15015">
    <property type="entry name" value="NYD-SP12_N"/>
    <property type="match status" value="1"/>
</dbReference>
<evidence type="ECO:0000313" key="11">
    <source>
        <dbReference type="RefSeq" id="XP_007946292.2"/>
    </source>
</evidence>
<dbReference type="Proteomes" id="UP000694850">
    <property type="component" value="Unplaced"/>
</dbReference>
<evidence type="ECO:0000256" key="9">
    <source>
        <dbReference type="ARBA" id="ARBA00071336"/>
    </source>
</evidence>
<dbReference type="GO" id="GO:0001669">
    <property type="term" value="C:acrosomal vesicle"/>
    <property type="evidence" value="ECO:0007669"/>
    <property type="project" value="UniProtKB-SubCell"/>
</dbReference>
<dbReference type="InterPro" id="IPR011990">
    <property type="entry name" value="TPR-like_helical_dom_sf"/>
</dbReference>
<keyword evidence="7" id="KW-0968">Cytoplasmic vesicle</keyword>
<evidence type="ECO:0000256" key="4">
    <source>
        <dbReference type="ARBA" id="ARBA00022782"/>
    </source>
</evidence>
<dbReference type="PANTHER" id="PTHR47228">
    <property type="entry name" value="SPERMATOGENESIS-ASSOCIATED PROTEIN 16"/>
    <property type="match status" value="1"/>
</dbReference>
<comment type="similarity">
    <text evidence="8">Belongs to the SPATA16 family.</text>
</comment>
<keyword evidence="10" id="KW-1185">Reference proteome</keyword>
<dbReference type="AlphaFoldDB" id="A0A8B7AFN1"/>
<sequence>MALRALTQRDSHSSSVLSNYTLDMGRKPGSRNPMPVGLFYVGGRLRLTLDSQMRTLRGMTPKGDRMSGVPEQPNSQTQAIVTALGERGSECLPVSLLEDDLSQGNRKENDRSFAKKSMALGGHRSLENTVNRVYHDQLAPKINTNKKMATFANLPTILRLPQEMKKNCGGKQVEITVGRIKMAKSIKEKHSNDLERVAFKRKTEGEENSAGKKEAKRIELDNQLIAVPLPHIPLKNIMDVEMKLVYIDEEDVSYEFAESFMSTGIQPTCRAAEIVDPLSVPNFSFLPQIDKWLQVALKDASSCYRQKKYAMAAGQFRTALELCSKGAALGKPFEASAENISSVASFIETKLVTCYLRMRKPDLALNHAHRSIALNPAYFRNHLRQATVFRCLERYSEAARSAMIADYMFWLCGGREQCVSKLIKLYWQAMIEEAITRAESFSVMYTPIATKIRADKIEKVKEVFTKTHPAYVDYIYTDLQGLHMLPQTTNWSVFPPQQYLLTLGFKNKEDGKFLEKISSRKLPTFPEHKTPFGLLTRDDTFRHMETMGKCILPILDFIRSTQLDGSFHACSGVMEKLQYASLLSWLQRVKEQSQVINQAMAELATIPYLQDISQQEVEMLQSLMADAMDTLEGRRNDKERVWNAVQKVGCIEDFLYQLEDSFLKMKKLRTARRQKTKMKRLQTTQQS</sequence>
<dbReference type="GO" id="GO:0005794">
    <property type="term" value="C:Golgi apparatus"/>
    <property type="evidence" value="ECO:0007669"/>
    <property type="project" value="UniProtKB-SubCell"/>
</dbReference>
<dbReference type="GO" id="GO:0007283">
    <property type="term" value="P:spermatogenesis"/>
    <property type="evidence" value="ECO:0007669"/>
    <property type="project" value="UniProtKB-KW"/>
</dbReference>
<protein>
    <recommendedName>
        <fullName evidence="9">Spermatogenesis-associated protein 16</fullName>
    </recommendedName>
</protein>
<evidence type="ECO:0000256" key="3">
    <source>
        <dbReference type="ARBA" id="ARBA00022473"/>
    </source>
</evidence>
<proteinExistence type="inferred from homology"/>
<evidence type="ECO:0000256" key="5">
    <source>
        <dbReference type="ARBA" id="ARBA00022871"/>
    </source>
</evidence>
<dbReference type="RefSeq" id="XP_007946292.2">
    <property type="nucleotide sequence ID" value="XM_007948101.2"/>
</dbReference>
<dbReference type="Gene3D" id="1.25.40.10">
    <property type="entry name" value="Tetratricopeptide repeat domain"/>
    <property type="match status" value="1"/>
</dbReference>
<name>A0A8B7AFN1_ORYAF</name>
<evidence type="ECO:0000256" key="2">
    <source>
        <dbReference type="ARBA" id="ARBA00004555"/>
    </source>
</evidence>
<keyword evidence="5" id="KW-0744">Spermatogenesis</keyword>
<dbReference type="InterPro" id="IPR029161">
    <property type="entry name" value="SPATA16"/>
</dbReference>
<keyword evidence="4" id="KW-0221">Differentiation</keyword>
<dbReference type="OrthoDB" id="9930656at2759"/>
<dbReference type="PANTHER" id="PTHR47228:SF1">
    <property type="entry name" value="SPERMATOGENESIS-ASSOCIATED PROTEIN 16"/>
    <property type="match status" value="1"/>
</dbReference>
<evidence type="ECO:0000256" key="7">
    <source>
        <dbReference type="ARBA" id="ARBA00023329"/>
    </source>
</evidence>
<reference evidence="11" key="1">
    <citation type="submission" date="2025-08" db="UniProtKB">
        <authorList>
            <consortium name="RefSeq"/>
        </authorList>
    </citation>
    <scope>IDENTIFICATION</scope>
</reference>
<keyword evidence="3" id="KW-0217">Developmental protein</keyword>
<evidence type="ECO:0000256" key="8">
    <source>
        <dbReference type="ARBA" id="ARBA00061195"/>
    </source>
</evidence>
<evidence type="ECO:0000313" key="10">
    <source>
        <dbReference type="Proteomes" id="UP000694850"/>
    </source>
</evidence>
<comment type="subcellular location">
    <subcellularLocation>
        <location evidence="1">Cytoplasmic vesicle</location>
        <location evidence="1">Secretory vesicle</location>
        <location evidence="1">Acrosome</location>
    </subcellularLocation>
    <subcellularLocation>
        <location evidence="2">Golgi apparatus</location>
    </subcellularLocation>
</comment>